<dbReference type="GO" id="GO:0006508">
    <property type="term" value="P:proteolysis"/>
    <property type="evidence" value="ECO:0007669"/>
    <property type="project" value="UniProtKB-KW"/>
</dbReference>
<dbReference type="CDD" id="cd04077">
    <property type="entry name" value="Peptidases_S8_PCSK9_ProteinaseK_like"/>
    <property type="match status" value="1"/>
</dbReference>
<keyword evidence="2 7" id="KW-0645">Protease</keyword>
<dbReference type="PRINTS" id="PR00723">
    <property type="entry name" value="SUBTILISIN"/>
</dbReference>
<dbReference type="GO" id="GO:0008270">
    <property type="term" value="F:zinc ion binding"/>
    <property type="evidence" value="ECO:0007669"/>
    <property type="project" value="UniProtKB-KW"/>
</dbReference>
<gene>
    <name evidence="10" type="ORF">HIM_10320</name>
</gene>
<accession>A0A0F7ZG50</accession>
<dbReference type="PROSITE" id="PS00137">
    <property type="entry name" value="SUBTILASE_HIS"/>
    <property type="match status" value="1"/>
</dbReference>
<evidence type="ECO:0000256" key="4">
    <source>
        <dbReference type="ARBA" id="ARBA00022801"/>
    </source>
</evidence>
<keyword evidence="3" id="KW-0732">Signal</keyword>
<evidence type="ECO:0000259" key="9">
    <source>
        <dbReference type="PROSITE" id="PS50966"/>
    </source>
</evidence>
<comment type="similarity">
    <text evidence="1 7">Belongs to the peptidase S8 family.</text>
</comment>
<evidence type="ECO:0000256" key="6">
    <source>
        <dbReference type="PROSITE-ProRule" id="PRU00325"/>
    </source>
</evidence>
<dbReference type="PROSITE" id="PS50966">
    <property type="entry name" value="ZF_SWIM"/>
    <property type="match status" value="1"/>
</dbReference>
<organism evidence="10 11">
    <name type="scientific">Hirsutella minnesotensis 3608</name>
    <dbReference type="NCBI Taxonomy" id="1043627"/>
    <lineage>
        <taxon>Eukaryota</taxon>
        <taxon>Fungi</taxon>
        <taxon>Dikarya</taxon>
        <taxon>Ascomycota</taxon>
        <taxon>Pezizomycotina</taxon>
        <taxon>Sordariomycetes</taxon>
        <taxon>Hypocreomycetidae</taxon>
        <taxon>Hypocreales</taxon>
        <taxon>Ophiocordycipitaceae</taxon>
        <taxon>Hirsutella</taxon>
    </lineage>
</organism>
<dbReference type="InterPro" id="IPR036852">
    <property type="entry name" value="Peptidase_S8/S53_dom_sf"/>
</dbReference>
<dbReference type="Pfam" id="PF05922">
    <property type="entry name" value="Inhibitor_I9"/>
    <property type="match status" value="1"/>
</dbReference>
<keyword evidence="5 7" id="KW-0720">Serine protease</keyword>
<dbReference type="PROSITE" id="PS51892">
    <property type="entry name" value="SUBTILASE"/>
    <property type="match status" value="1"/>
</dbReference>
<reference evidence="10 11" key="1">
    <citation type="journal article" date="2014" name="Genome Biol. Evol.">
        <title>Comparative genomics and transcriptomics analyses reveal divergent lifestyle features of nematode endoparasitic fungus Hirsutella minnesotensis.</title>
        <authorList>
            <person name="Lai Y."/>
            <person name="Liu K."/>
            <person name="Zhang X."/>
            <person name="Zhang X."/>
            <person name="Li K."/>
            <person name="Wang N."/>
            <person name="Shu C."/>
            <person name="Wu Y."/>
            <person name="Wang C."/>
            <person name="Bushley K.E."/>
            <person name="Xiang M."/>
            <person name="Liu X."/>
        </authorList>
    </citation>
    <scope>NUCLEOTIDE SEQUENCE [LARGE SCALE GENOMIC DNA]</scope>
    <source>
        <strain evidence="10 11">3608</strain>
    </source>
</reference>
<keyword evidence="11" id="KW-1185">Reference proteome</keyword>
<protein>
    <recommendedName>
        <fullName evidence="9">SWIM-type domain-containing protein</fullName>
    </recommendedName>
</protein>
<dbReference type="PANTHER" id="PTHR43806:SF58">
    <property type="entry name" value="ALKALINE PROTEASE 1-RELATED"/>
    <property type="match status" value="1"/>
</dbReference>
<dbReference type="Gene3D" id="3.40.50.200">
    <property type="entry name" value="Peptidase S8/S53 domain"/>
    <property type="match status" value="1"/>
</dbReference>
<dbReference type="Pfam" id="PF00082">
    <property type="entry name" value="Peptidase_S8"/>
    <property type="match status" value="1"/>
</dbReference>
<evidence type="ECO:0000313" key="10">
    <source>
        <dbReference type="EMBL" id="KJZ70276.1"/>
    </source>
</evidence>
<dbReference type="Gene3D" id="3.30.70.80">
    <property type="entry name" value="Peptidase S8 propeptide/proteinase inhibitor I9"/>
    <property type="match status" value="1"/>
</dbReference>
<keyword evidence="4 7" id="KW-0378">Hydrolase</keyword>
<dbReference type="InterPro" id="IPR034193">
    <property type="entry name" value="PCSK9_ProteinaseK-like"/>
</dbReference>
<feature type="region of interest" description="Disordered" evidence="8">
    <location>
        <begin position="209"/>
        <end position="261"/>
    </location>
</feature>
<dbReference type="InterPro" id="IPR015500">
    <property type="entry name" value="Peptidase_S8_subtilisin-rel"/>
</dbReference>
<dbReference type="InterPro" id="IPR010259">
    <property type="entry name" value="S8pro/Inhibitor_I9"/>
</dbReference>
<dbReference type="AlphaFoldDB" id="A0A0F7ZG50"/>
<evidence type="ECO:0000256" key="8">
    <source>
        <dbReference type="SAM" id="MobiDB-lite"/>
    </source>
</evidence>
<dbReference type="PANTHER" id="PTHR43806">
    <property type="entry name" value="PEPTIDASE S8"/>
    <property type="match status" value="1"/>
</dbReference>
<dbReference type="InterPro" id="IPR000209">
    <property type="entry name" value="Peptidase_S8/S53_dom"/>
</dbReference>
<dbReference type="FunFam" id="3.40.50.200:FF:000014">
    <property type="entry name" value="Proteinase K"/>
    <property type="match status" value="1"/>
</dbReference>
<dbReference type="SUPFAM" id="SSF52743">
    <property type="entry name" value="Subtilisin-like"/>
    <property type="match status" value="1"/>
</dbReference>
<evidence type="ECO:0000256" key="2">
    <source>
        <dbReference type="ARBA" id="ARBA00022670"/>
    </source>
</evidence>
<keyword evidence="6" id="KW-0479">Metal-binding</keyword>
<dbReference type="GO" id="GO:0005576">
    <property type="term" value="C:extracellular region"/>
    <property type="evidence" value="ECO:0007669"/>
    <property type="project" value="UniProtKB-ARBA"/>
</dbReference>
<dbReference type="InterPro" id="IPR050131">
    <property type="entry name" value="Peptidase_S8_subtilisin-like"/>
</dbReference>
<feature type="active site" description="Charge relay system" evidence="7">
    <location>
        <position position="553"/>
    </location>
</feature>
<evidence type="ECO:0000256" key="7">
    <source>
        <dbReference type="PROSITE-ProRule" id="PRU01240"/>
    </source>
</evidence>
<name>A0A0F7ZG50_9HYPO</name>
<dbReference type="EMBL" id="KQ030635">
    <property type="protein sequence ID" value="KJZ70276.1"/>
    <property type="molecule type" value="Genomic_DNA"/>
</dbReference>
<dbReference type="InterPro" id="IPR022398">
    <property type="entry name" value="Peptidase_S8_His-AS"/>
</dbReference>
<evidence type="ECO:0000256" key="1">
    <source>
        <dbReference type="ARBA" id="ARBA00011073"/>
    </source>
</evidence>
<dbReference type="GO" id="GO:0004252">
    <property type="term" value="F:serine-type endopeptidase activity"/>
    <property type="evidence" value="ECO:0007669"/>
    <property type="project" value="UniProtKB-UniRule"/>
</dbReference>
<sequence>MKAEFPIGLLLLLCFFFLFSDYLLLLADYLILPIECLLQSLEFRTILFQQLPDLLDRRHFLVTAADALVPRYPRTFFITCLFSCRPCRTRDPFRLPLYNKVSEKASYRSLELVQKQARAATASLLYPEERALPECTNSFTSQYGLPCKHIIASFLAVEGDGPNRRVTTKEALPLAFWDNHWLLRDDLADTDPYRRIRDPRVVARRRGTIRVATTSSPTTNNTSSRASRSRSQQQQLQRSTAPRRRLIVPPEVPQASQASRSVPLPDLESAGMAAQATITTIVKQLETIQNCLGICNAELKSSRPPADITIEQSPIEPRSYRQPRSFPRSARATQEMRRLPSAFEEFEPTSASQGGARRGYRERARQFTLNTSSKPLSNALPSIQGGFGQPQALEPANTVAEGAIGHSPSRRRGAGALRPYESILYLAISSLCIVKFKEGTSTASFNDALGIANQTVDRIYNHVFQGFASRLDNSVLHILRSRSDIDFIEADGVISVNGYIEQPDAPWGLGRISYRRPGSAPYVYHTSAGQGTCSYVIDTGIEDNHPTTDGNGHGTHVAGIIGSKSYGVAKETTIYGIKVLNNTGGGSYSSVIAGMDFVSRDAKRRRCPKGSMANMSIGGGYSKSINIAAAALVRSGVFVSVSAGGSNSDAANFSPASEPLVCTVGATTSSDSRSGSSNYGKLVDVFAPGSHVKSTWINAASNTVSGSSMSAGHITGLGAYLAAWEGYPGAQELCTRIQSLATKGALTNVPSDTQNLLAFNGNPSG</sequence>
<keyword evidence="6" id="KW-0863">Zinc-finger</keyword>
<keyword evidence="6" id="KW-0862">Zinc</keyword>
<dbReference type="InterPro" id="IPR007527">
    <property type="entry name" value="Znf_SWIM"/>
</dbReference>
<dbReference type="InterPro" id="IPR037045">
    <property type="entry name" value="S8pro/Inhibitor_I9_sf"/>
</dbReference>
<feature type="compositionally biased region" description="Low complexity" evidence="8">
    <location>
        <begin position="213"/>
        <end position="240"/>
    </location>
</feature>
<feature type="active site" description="Charge relay system" evidence="7">
    <location>
        <position position="538"/>
    </location>
</feature>
<feature type="domain" description="SWIM-type" evidence="9">
    <location>
        <begin position="120"/>
        <end position="158"/>
    </location>
</feature>
<dbReference type="Proteomes" id="UP000054481">
    <property type="component" value="Unassembled WGS sequence"/>
</dbReference>
<dbReference type="OrthoDB" id="206201at2759"/>
<proteinExistence type="inferred from homology"/>
<evidence type="ECO:0000256" key="3">
    <source>
        <dbReference type="ARBA" id="ARBA00022729"/>
    </source>
</evidence>
<feature type="active site" description="Charge relay system" evidence="7">
    <location>
        <position position="708"/>
    </location>
</feature>
<evidence type="ECO:0000256" key="5">
    <source>
        <dbReference type="ARBA" id="ARBA00022825"/>
    </source>
</evidence>
<dbReference type="SUPFAM" id="SSF54897">
    <property type="entry name" value="Protease propeptides/inhibitors"/>
    <property type="match status" value="1"/>
</dbReference>
<dbReference type="PROSITE" id="PS00136">
    <property type="entry name" value="SUBTILASE_ASP"/>
    <property type="match status" value="1"/>
</dbReference>
<dbReference type="InterPro" id="IPR023827">
    <property type="entry name" value="Peptidase_S8_Asp-AS"/>
</dbReference>
<evidence type="ECO:0000313" key="11">
    <source>
        <dbReference type="Proteomes" id="UP000054481"/>
    </source>
</evidence>